<protein>
    <submittedName>
        <fullName evidence="2">Uncharacterized protein</fullName>
    </submittedName>
</protein>
<organism evidence="2">
    <name type="scientific">Timema douglasi</name>
    <name type="common">Walking stick</name>
    <dbReference type="NCBI Taxonomy" id="61478"/>
    <lineage>
        <taxon>Eukaryota</taxon>
        <taxon>Metazoa</taxon>
        <taxon>Ecdysozoa</taxon>
        <taxon>Arthropoda</taxon>
        <taxon>Hexapoda</taxon>
        <taxon>Insecta</taxon>
        <taxon>Pterygota</taxon>
        <taxon>Neoptera</taxon>
        <taxon>Polyneoptera</taxon>
        <taxon>Phasmatodea</taxon>
        <taxon>Timematodea</taxon>
        <taxon>Timematoidea</taxon>
        <taxon>Timematidae</taxon>
        <taxon>Timema</taxon>
    </lineage>
</organism>
<accession>A0A7R8VTG9</accession>
<sequence>MGKNSRGTVTSSRGKLAKHLNDRQKSHRDRHAPVSVIQSAHNREQCAEIKRNSLLKTEPGSRCHPTESEDTIAHESAKPQTDPSGDTLTPFFTGIILNYNTYSLSLMSILQSAIDVVFYCCTYAQGGGRKAGLPGRESTVALAVPALALRIYKTGSQFQGTDPFYSAERRRRNLCTTCNEDERHSWSLGRQIHHLSDNHGVWVVRSNTSLARTSRLGPKDKSGSSDLGSQVLAAFYVSL</sequence>
<gene>
    <name evidence="2" type="ORF">TDIB3V08_LOCUS10470</name>
</gene>
<name>A0A7R8VTG9_TIMDO</name>
<feature type="region of interest" description="Disordered" evidence="1">
    <location>
        <begin position="1"/>
        <end position="43"/>
    </location>
</feature>
<feature type="region of interest" description="Disordered" evidence="1">
    <location>
        <begin position="57"/>
        <end position="85"/>
    </location>
</feature>
<reference evidence="2" key="1">
    <citation type="submission" date="2020-11" db="EMBL/GenBank/DDBJ databases">
        <authorList>
            <person name="Tran Van P."/>
        </authorList>
    </citation>
    <scope>NUCLEOTIDE SEQUENCE</scope>
</reference>
<dbReference type="AlphaFoldDB" id="A0A7R8VTG9"/>
<feature type="compositionally biased region" description="Polar residues" evidence="1">
    <location>
        <begin position="1"/>
        <end position="13"/>
    </location>
</feature>
<feature type="compositionally biased region" description="Basic and acidic residues" evidence="1">
    <location>
        <begin position="59"/>
        <end position="77"/>
    </location>
</feature>
<dbReference type="EMBL" id="OA572042">
    <property type="protein sequence ID" value="CAD7204311.1"/>
    <property type="molecule type" value="Genomic_DNA"/>
</dbReference>
<evidence type="ECO:0000256" key="1">
    <source>
        <dbReference type="SAM" id="MobiDB-lite"/>
    </source>
</evidence>
<evidence type="ECO:0000313" key="2">
    <source>
        <dbReference type="EMBL" id="CAD7204311.1"/>
    </source>
</evidence>
<proteinExistence type="predicted"/>